<feature type="domain" description="Alpha-L-rhamnosidase C-terminal" evidence="7">
    <location>
        <begin position="799"/>
        <end position="869"/>
    </location>
</feature>
<evidence type="ECO:0000259" key="5">
    <source>
        <dbReference type="Pfam" id="PF08531"/>
    </source>
</evidence>
<dbReference type="Gene3D" id="2.60.40.10">
    <property type="entry name" value="Immunoglobulins"/>
    <property type="match status" value="1"/>
</dbReference>
<name>A0AAE8MUQ3_9PEZI</name>
<dbReference type="Gene3D" id="1.50.10.10">
    <property type="match status" value="1"/>
</dbReference>
<evidence type="ECO:0000259" key="7">
    <source>
        <dbReference type="Pfam" id="PF17390"/>
    </source>
</evidence>
<accession>A0AAE8MUQ3</accession>
<feature type="domain" description="Alpha-L-rhamnosidase six-hairpin glycosidase" evidence="6">
    <location>
        <begin position="445"/>
        <end position="797"/>
    </location>
</feature>
<dbReference type="Pfam" id="PF17390">
    <property type="entry name" value="Bac_rhamnosid_C"/>
    <property type="match status" value="1"/>
</dbReference>
<dbReference type="Gene3D" id="2.60.120.260">
    <property type="entry name" value="Galactose-binding domain-like"/>
    <property type="match status" value="2"/>
</dbReference>
<reference evidence="8" key="1">
    <citation type="submission" date="2018-03" db="EMBL/GenBank/DDBJ databases">
        <authorList>
            <person name="Guldener U."/>
        </authorList>
    </citation>
    <scope>NUCLEOTIDE SEQUENCE</scope>
</reference>
<feature type="domain" description="Bacterial alpha-L-rhamnosidase N-terminal" evidence="5">
    <location>
        <begin position="154"/>
        <end position="285"/>
    </location>
</feature>
<dbReference type="InterPro" id="IPR013783">
    <property type="entry name" value="Ig-like_fold"/>
</dbReference>
<dbReference type="InterPro" id="IPR035398">
    <property type="entry name" value="Bac_rhamnosid_C"/>
</dbReference>
<evidence type="ECO:0000313" key="8">
    <source>
        <dbReference type="EMBL" id="SPO00280.1"/>
    </source>
</evidence>
<dbReference type="AlphaFoldDB" id="A0AAE8MUQ3"/>
<gene>
    <name evidence="8" type="ORF">DNG_03125</name>
</gene>
<dbReference type="Pfam" id="PF25788">
    <property type="entry name" value="Ig_Rha78A_N"/>
    <property type="match status" value="1"/>
</dbReference>
<comment type="catalytic activity">
    <reaction evidence="1">
        <text>Hydrolysis of terminal non-reducing alpha-L-rhamnose residues in alpha-L-rhamnosides.</text>
        <dbReference type="EC" id="3.2.1.40"/>
    </reaction>
</comment>
<protein>
    <recommendedName>
        <fullName evidence="2">alpha-L-rhamnosidase</fullName>
        <ecNumber evidence="2">3.2.1.40</ecNumber>
    </recommendedName>
</protein>
<evidence type="ECO:0000256" key="2">
    <source>
        <dbReference type="ARBA" id="ARBA00012652"/>
    </source>
</evidence>
<dbReference type="Pfam" id="PF05592">
    <property type="entry name" value="Bac_rhamnosid"/>
    <property type="match status" value="1"/>
</dbReference>
<dbReference type="PANTHER" id="PTHR33307:SF6">
    <property type="entry name" value="ALPHA-RHAMNOSIDASE (EUROFUNG)-RELATED"/>
    <property type="match status" value="1"/>
</dbReference>
<dbReference type="GO" id="GO:0005975">
    <property type="term" value="P:carbohydrate metabolic process"/>
    <property type="evidence" value="ECO:0007669"/>
    <property type="project" value="InterPro"/>
</dbReference>
<dbReference type="EC" id="3.2.1.40" evidence="2"/>
<proteinExistence type="predicted"/>
<dbReference type="SUPFAM" id="SSF48208">
    <property type="entry name" value="Six-hairpin glycosidases"/>
    <property type="match status" value="1"/>
</dbReference>
<evidence type="ECO:0000256" key="3">
    <source>
        <dbReference type="ARBA" id="ARBA00022801"/>
    </source>
</evidence>
<dbReference type="InterPro" id="IPR013737">
    <property type="entry name" value="Bac_rhamnosid_N"/>
</dbReference>
<dbReference type="GO" id="GO:0030596">
    <property type="term" value="F:alpha-L-rhamnosidase activity"/>
    <property type="evidence" value="ECO:0007669"/>
    <property type="project" value="UniProtKB-EC"/>
</dbReference>
<evidence type="ECO:0000256" key="1">
    <source>
        <dbReference type="ARBA" id="ARBA00001445"/>
    </source>
</evidence>
<dbReference type="InterPro" id="IPR008902">
    <property type="entry name" value="Rhamnosid_concanavalin"/>
</dbReference>
<sequence length="905" mass="100078">MAFRPVNLRFEHHLPLPGTLSTIGIGESHPRVSWNLENQPENFQQITYHLELLRGAEPTSATPPTYSEEIQGTSSTLIQWPESHALPSRSGAFVRVKVSGETASAWSDWHYVEAGLLIRSDWTCSRISSPSYTSPEAPSPSAIFKRSFAVKRGVKKARVYMTSQGVYDLRVNGKPVSTDFMNPGWTNYQDRLLYQVYDVAGALSEDSENHLTVEVAEGWFTGRLAWGDGVRNVYGDRNAIMAQLELEYADGTREVVNSDDRWQVTQGASTTAEIYDGQTFDASRAKLIEESLRGDLSLAGFAAAQVLPPLPESTELEAMTSAPMRQIDVLRPATQFTTPSGKTIIDFGQNLVGYARIKNVTGQKGHTITLKFAEVMENEELGTRPLRCAKVTDNFILAGTPEPESWEPNFTFHGFRYLQVDNWPGDTATLSSAIEAVVIHTDMTRAATFECSNASLNQLHSNVFWSMRGNFTGLPTDCPQRDERLGWTGDIAVFAPTATFLYDCTALLQSWLKDLWLDQKDLGGIPPVVSPNCLKAMGFWARVSECAIWNDAVILVPWALYQETGDLALLSAQFESMDTFLNSIPLDKNHDALWSDDSFQLGDWLDPLAPPDNPAQSQTDAHNVANAFLVNSLAIMAKICALLEKPAEAAKFSDWHARARQQFRHLYVTPAGFVSSDSQTAYALAIVFDLLEKDQLPTAGARLDRLIRKNGFRISTGFAGTPYVLEALVLTGHTQTAYRMLLETGCPSWLYPITMGATTTWERWDSMMPDGSINPGEMTSFNHYALGAVAHFLHERVGGLRCVAAGWARCRVEPLPGGEITKVKVEHLAIQGKIGAEWEVVDGVFRVEVRVPAGTVMEVAMPKGEVKEVGAGVWKFEEKFDAYSWPPKAISGLPDGITLEDVKNE</sequence>
<dbReference type="EMBL" id="ONZQ02000003">
    <property type="protein sequence ID" value="SPO00280.1"/>
    <property type="molecule type" value="Genomic_DNA"/>
</dbReference>
<feature type="domain" description="Alpha-L-rhamnosidase concanavalin-like" evidence="4">
    <location>
        <begin position="337"/>
        <end position="440"/>
    </location>
</feature>
<keyword evidence="3" id="KW-0378">Hydrolase</keyword>
<evidence type="ECO:0000313" key="9">
    <source>
        <dbReference type="Proteomes" id="UP001187682"/>
    </source>
</evidence>
<dbReference type="PANTHER" id="PTHR33307">
    <property type="entry name" value="ALPHA-RHAMNOSIDASE (EUROFUNG)"/>
    <property type="match status" value="1"/>
</dbReference>
<keyword evidence="9" id="KW-1185">Reference proteome</keyword>
<dbReference type="Proteomes" id="UP001187682">
    <property type="component" value="Unassembled WGS sequence"/>
</dbReference>
<dbReference type="InterPro" id="IPR035396">
    <property type="entry name" value="Bac_rhamnosid6H"/>
</dbReference>
<dbReference type="Pfam" id="PF08531">
    <property type="entry name" value="Bac_rhamnosid_N"/>
    <property type="match status" value="1"/>
</dbReference>
<dbReference type="InterPro" id="IPR008928">
    <property type="entry name" value="6-hairpin_glycosidase_sf"/>
</dbReference>
<dbReference type="Gene3D" id="2.60.420.10">
    <property type="entry name" value="Maltose phosphorylase, domain 3"/>
    <property type="match status" value="1"/>
</dbReference>
<comment type="caution">
    <text evidence="8">The sequence shown here is derived from an EMBL/GenBank/DDBJ whole genome shotgun (WGS) entry which is preliminary data.</text>
</comment>
<dbReference type="InterPro" id="IPR016007">
    <property type="entry name" value="Alpha_rhamnosid"/>
</dbReference>
<evidence type="ECO:0000259" key="4">
    <source>
        <dbReference type="Pfam" id="PF05592"/>
    </source>
</evidence>
<evidence type="ECO:0000259" key="6">
    <source>
        <dbReference type="Pfam" id="PF17389"/>
    </source>
</evidence>
<dbReference type="Pfam" id="PF17389">
    <property type="entry name" value="Bac_rhamnosid6H"/>
    <property type="match status" value="1"/>
</dbReference>
<dbReference type="PIRSF" id="PIRSF010631">
    <property type="entry name" value="A-rhamnsds"/>
    <property type="match status" value="1"/>
</dbReference>
<organism evidence="8 9">
    <name type="scientific">Cephalotrichum gorgonifer</name>
    <dbReference type="NCBI Taxonomy" id="2041049"/>
    <lineage>
        <taxon>Eukaryota</taxon>
        <taxon>Fungi</taxon>
        <taxon>Dikarya</taxon>
        <taxon>Ascomycota</taxon>
        <taxon>Pezizomycotina</taxon>
        <taxon>Sordariomycetes</taxon>
        <taxon>Hypocreomycetidae</taxon>
        <taxon>Microascales</taxon>
        <taxon>Microascaceae</taxon>
        <taxon>Cephalotrichum</taxon>
    </lineage>
</organism>
<dbReference type="InterPro" id="IPR012341">
    <property type="entry name" value="6hp_glycosidase-like_sf"/>
</dbReference>